<evidence type="ECO:0000256" key="1">
    <source>
        <dbReference type="ARBA" id="ARBA00008647"/>
    </source>
</evidence>
<dbReference type="PANTHER" id="PTHR12200">
    <property type="entry name" value="INTERFERON-INDUCIBLE PROTEIN AIM2 FAMILY MEMBER"/>
    <property type="match status" value="1"/>
</dbReference>
<feature type="domain" description="Pyrin" evidence="3">
    <location>
        <begin position="1"/>
        <end position="88"/>
    </location>
</feature>
<dbReference type="FunFam" id="1.10.533.10:FF:000011">
    <property type="entry name" value="Myeloid cell nuclear differentiation antigen"/>
    <property type="match status" value="1"/>
</dbReference>
<evidence type="ECO:0000256" key="2">
    <source>
        <dbReference type="SAM" id="Coils"/>
    </source>
</evidence>
<dbReference type="InterPro" id="IPR011029">
    <property type="entry name" value="DEATH-like_dom_sf"/>
</dbReference>
<dbReference type="Gene3D" id="1.10.533.10">
    <property type="entry name" value="Death Domain, Fas"/>
    <property type="match status" value="1"/>
</dbReference>
<dbReference type="CDD" id="cd08305">
    <property type="entry name" value="Pyrin"/>
    <property type="match status" value="1"/>
</dbReference>
<dbReference type="SUPFAM" id="SSF47986">
    <property type="entry name" value="DEATH domain"/>
    <property type="match status" value="1"/>
</dbReference>
<dbReference type="Pfam" id="PF02758">
    <property type="entry name" value="PYRIN"/>
    <property type="match status" value="1"/>
</dbReference>
<dbReference type="InterPro" id="IPR004020">
    <property type="entry name" value="DAPIN"/>
</dbReference>
<evidence type="ECO:0000313" key="4">
    <source>
        <dbReference type="EMBL" id="EDL94748.1"/>
    </source>
</evidence>
<dbReference type="GO" id="GO:0035458">
    <property type="term" value="P:cellular response to interferon-beta"/>
    <property type="evidence" value="ECO:0007669"/>
    <property type="project" value="InterPro"/>
</dbReference>
<protein>
    <submittedName>
        <fullName evidence="4">Similar to Ifi204 protein (Predicted)</fullName>
    </submittedName>
</protein>
<dbReference type="InterPro" id="IPR040205">
    <property type="entry name" value="HIN-200"/>
</dbReference>
<reference evidence="5" key="1">
    <citation type="submission" date="2005-09" db="EMBL/GenBank/DDBJ databases">
        <authorList>
            <person name="Mural R.J."/>
            <person name="Li P.W."/>
            <person name="Adams M.D."/>
            <person name="Amanatides P.G."/>
            <person name="Baden-Tillson H."/>
            <person name="Barnstead M."/>
            <person name="Chin S.H."/>
            <person name="Dew I."/>
            <person name="Evans C.A."/>
            <person name="Ferriera S."/>
            <person name="Flanigan M."/>
            <person name="Fosler C."/>
            <person name="Glodek A."/>
            <person name="Gu Z."/>
            <person name="Holt R.A."/>
            <person name="Jennings D."/>
            <person name="Kraft C.L."/>
            <person name="Lu F."/>
            <person name="Nguyen T."/>
            <person name="Nusskern D.R."/>
            <person name="Pfannkoch C.M."/>
            <person name="Sitter C."/>
            <person name="Sutton G.G."/>
            <person name="Venter J.C."/>
            <person name="Wang Z."/>
            <person name="Woodage T."/>
            <person name="Zheng X.H."/>
            <person name="Zhong F."/>
        </authorList>
    </citation>
    <scope>NUCLEOTIDE SEQUENCE [LARGE SCALE GENOMIC DNA]</scope>
    <source>
        <strain>BN</strain>
        <strain evidence="5">Sprague-Dawley</strain>
    </source>
</reference>
<keyword evidence="2" id="KW-0175">Coiled coil</keyword>
<dbReference type="PROSITE" id="PS50824">
    <property type="entry name" value="DAPIN"/>
    <property type="match status" value="1"/>
</dbReference>
<name>A6JG92_RAT</name>
<dbReference type="GO" id="GO:0002218">
    <property type="term" value="P:activation of innate immune response"/>
    <property type="evidence" value="ECO:0007669"/>
    <property type="project" value="InterPro"/>
</dbReference>
<proteinExistence type="inferred from homology"/>
<sequence>MVNEYKEIVLIKGLEDMKDYAFRTIKSLLRKELNLTKKMQDDYDRIQLADLLEDKFPQDAGLSKLIEVCESIEELKELTDNLKREKAKVQKKNKKKGKTAV</sequence>
<organism evidence="4 5">
    <name type="scientific">Rattus norvegicus</name>
    <name type="common">Rat</name>
    <dbReference type="NCBI Taxonomy" id="10116"/>
    <lineage>
        <taxon>Eukaryota</taxon>
        <taxon>Metazoa</taxon>
        <taxon>Chordata</taxon>
        <taxon>Craniata</taxon>
        <taxon>Vertebrata</taxon>
        <taxon>Euteleostomi</taxon>
        <taxon>Mammalia</taxon>
        <taxon>Eutheria</taxon>
        <taxon>Euarchontoglires</taxon>
        <taxon>Glires</taxon>
        <taxon>Rodentia</taxon>
        <taxon>Myomorpha</taxon>
        <taxon>Muroidea</taxon>
        <taxon>Muridae</taxon>
        <taxon>Murinae</taxon>
        <taxon>Rattus</taxon>
    </lineage>
</organism>
<dbReference type="EMBL" id="CH473985">
    <property type="protein sequence ID" value="EDL94748.1"/>
    <property type="molecule type" value="Genomic_DNA"/>
</dbReference>
<gene>
    <name evidence="4" type="primary">RGD1563461_predicted</name>
    <name evidence="4" type="ORF">rCG_20497</name>
</gene>
<evidence type="ECO:0000259" key="3">
    <source>
        <dbReference type="PROSITE" id="PS50824"/>
    </source>
</evidence>
<dbReference type="SMART" id="SM01289">
    <property type="entry name" value="PYRIN"/>
    <property type="match status" value="1"/>
</dbReference>
<accession>A6JG92</accession>
<dbReference type="AlphaFoldDB" id="A6JG92"/>
<feature type="coiled-coil region" evidence="2">
    <location>
        <begin position="65"/>
        <end position="95"/>
    </location>
</feature>
<dbReference type="PANTHER" id="PTHR12200:SF24">
    <property type="entry name" value="INTERFERON ACTIVATED GENE 207-RELATED"/>
    <property type="match status" value="1"/>
</dbReference>
<dbReference type="Proteomes" id="UP000234681">
    <property type="component" value="Chromosome 13"/>
</dbReference>
<evidence type="ECO:0000313" key="5">
    <source>
        <dbReference type="Proteomes" id="UP000234681"/>
    </source>
</evidence>
<comment type="similarity">
    <text evidence="1">Belongs to the HIN-200 family.</text>
</comment>
<feature type="non-terminal residue" evidence="4">
    <location>
        <position position="101"/>
    </location>
</feature>